<dbReference type="OrthoDB" id="2664633at2"/>
<feature type="signal peptide" evidence="1">
    <location>
        <begin position="1"/>
        <end position="23"/>
    </location>
</feature>
<dbReference type="InterPro" id="IPR008638">
    <property type="entry name" value="FhaB/CdiA-like_TPS"/>
</dbReference>
<gene>
    <name evidence="3" type="ORF">BBB56_11280</name>
</gene>
<dbReference type="InterPro" id="IPR012334">
    <property type="entry name" value="Pectin_lyas_fold"/>
</dbReference>
<keyword evidence="4" id="KW-1185">Reference proteome</keyword>
<proteinExistence type="predicted"/>
<feature type="domain" description="Filamentous haemagglutinin FhaB/tRNA nuclease CdiA-like TPS" evidence="2">
    <location>
        <begin position="31"/>
        <end position="149"/>
    </location>
</feature>
<dbReference type="Proteomes" id="UP000281332">
    <property type="component" value="Unassembled WGS sequence"/>
</dbReference>
<evidence type="ECO:0000313" key="4">
    <source>
        <dbReference type="Proteomes" id="UP000281332"/>
    </source>
</evidence>
<evidence type="ECO:0000256" key="1">
    <source>
        <dbReference type="SAM" id="SignalP"/>
    </source>
</evidence>
<dbReference type="SUPFAM" id="SSF51126">
    <property type="entry name" value="Pectin lyase-like"/>
    <property type="match status" value="1"/>
</dbReference>
<accession>A0A3N4P851</accession>
<dbReference type="Gene3D" id="2.160.20.10">
    <property type="entry name" value="Single-stranded right-handed beta-helix, Pectin lyase-like"/>
    <property type="match status" value="2"/>
</dbReference>
<dbReference type="Pfam" id="PF05860">
    <property type="entry name" value="TPS"/>
    <property type="match status" value="1"/>
</dbReference>
<feature type="chain" id="PRO_5018114109" evidence="1">
    <location>
        <begin position="24"/>
        <end position="525"/>
    </location>
</feature>
<dbReference type="AlphaFoldDB" id="A0A3N4P851"/>
<evidence type="ECO:0000313" key="3">
    <source>
        <dbReference type="EMBL" id="RPE01027.1"/>
    </source>
</evidence>
<dbReference type="InterPro" id="IPR011050">
    <property type="entry name" value="Pectin_lyase_fold/virulence"/>
</dbReference>
<dbReference type="EMBL" id="RMVG01000007">
    <property type="protein sequence ID" value="RPE01027.1"/>
    <property type="molecule type" value="Genomic_DNA"/>
</dbReference>
<comment type="caution">
    <text evidence="3">The sequence shown here is derived from an EMBL/GenBank/DDBJ whole genome shotgun (WGS) entry which is preliminary data.</text>
</comment>
<reference evidence="3 4" key="1">
    <citation type="submission" date="2018-11" db="EMBL/GenBank/DDBJ databases">
        <title>Whole genome sequencing of Pantoea sp. RIT388.</title>
        <authorList>
            <person name="Gan H.M."/>
            <person name="Hudson A.O."/>
        </authorList>
    </citation>
    <scope>NUCLEOTIDE SEQUENCE [LARGE SCALE GENOMIC DNA]</scope>
    <source>
        <strain evidence="3 4">RIT388</strain>
    </source>
</reference>
<sequence>MRRYKFNALFLATSVMLSHAVFATPSTYTHANGSTVVNINNADANGLSHNMWTDFNVNNKGMVLNNSLNDLVRENGDIAKNGNLTAAAKVILNEVISNKASQLNGAIEVAGQTADVIVANPNGITCKGCSFINASRATLTTGKPVFTDGALTSFNVQKGTITLNGLTNAQSYTDILAESIKINGQLQTGSLKAIAGKYSYDTTTGTAVADGSSSNKVGIDISALGGVTAGVIQLQTTKAGLGVNNNGILSADAIQISSNGVLNNKGTLAGKTLLVSTANKFSNSGSLEGNTIQLVSAHELHNTGTIKASSALYAASAGQITNEGTIKGSSLNQLISYAGDISNSGTISSEGTVYLMSGFAPVTSNGYAPYADTSISNNGKGVIMATNGVTMKAVKSINLNSGNLLSQGESYLTASEINNRMTVDAENLTLYSNDFVNSGKITATGQLTVTGIDSITNTGVLKGENLTLNTNGKLNTQFCKLWIVCQPGTLSAESTLQINAPAITSINNIGGNVVAPILELNKSSI</sequence>
<organism evidence="3 4">
    <name type="scientific">Candidatus Pantoea deserta</name>
    <dbReference type="NCBI Taxonomy" id="1869313"/>
    <lineage>
        <taxon>Bacteria</taxon>
        <taxon>Pseudomonadati</taxon>
        <taxon>Pseudomonadota</taxon>
        <taxon>Gammaproteobacteria</taxon>
        <taxon>Enterobacterales</taxon>
        <taxon>Erwiniaceae</taxon>
        <taxon>Pantoea</taxon>
    </lineage>
</organism>
<dbReference type="NCBIfam" id="TIGR01901">
    <property type="entry name" value="adhes_NPXG"/>
    <property type="match status" value="1"/>
</dbReference>
<protein>
    <submittedName>
        <fullName evidence="3">Filamentous hemagglutinin N-terminal domain-containing protein</fullName>
    </submittedName>
</protein>
<evidence type="ECO:0000259" key="2">
    <source>
        <dbReference type="SMART" id="SM00912"/>
    </source>
</evidence>
<keyword evidence="1" id="KW-0732">Signal</keyword>
<dbReference type="SMART" id="SM00912">
    <property type="entry name" value="Haemagg_act"/>
    <property type="match status" value="1"/>
</dbReference>
<dbReference type="RefSeq" id="WP_123801044.1">
    <property type="nucleotide sequence ID" value="NZ_RMVG01000007.1"/>
</dbReference>
<name>A0A3N4P851_9GAMM</name>